<dbReference type="Proteomes" id="UP000243807">
    <property type="component" value="Chromosome"/>
</dbReference>
<sequence length="131" mass="14801">MSDRDHMHHDHQSWSAEHTAWLDDLARWQREHAEALRQLDAIAQRLRAGDAPLATHAARIRAHETLSTEHEHVMDARDTAGGHGVLDRAMTTRHAHEDAEHAAVAAAHEHYAERHAQIMDAVARLYALVTK</sequence>
<organism evidence="1 2">
    <name type="scientific">Acidihalobacter ferrooxydans</name>
    <dbReference type="NCBI Taxonomy" id="1765967"/>
    <lineage>
        <taxon>Bacteria</taxon>
        <taxon>Pseudomonadati</taxon>
        <taxon>Pseudomonadota</taxon>
        <taxon>Gammaproteobacteria</taxon>
        <taxon>Chromatiales</taxon>
        <taxon>Ectothiorhodospiraceae</taxon>
        <taxon>Acidihalobacter</taxon>
    </lineage>
</organism>
<reference evidence="1 2" key="1">
    <citation type="submission" date="2017-01" db="EMBL/GenBank/DDBJ databases">
        <title>Draft sequence of Acidihalobacter ferrooxidans strain DSM 14175 (strain V8).</title>
        <authorList>
            <person name="Khaleque H.N."/>
            <person name="Ramsay J.P."/>
            <person name="Murphy R.J.T."/>
            <person name="Kaksonen A.H."/>
            <person name="Boxall N.J."/>
            <person name="Watkin E.L.J."/>
        </authorList>
    </citation>
    <scope>NUCLEOTIDE SEQUENCE [LARGE SCALE GENOMIC DNA]</scope>
    <source>
        <strain evidence="1 2">V8</strain>
    </source>
</reference>
<accession>A0A1P8UK76</accession>
<dbReference type="AlphaFoldDB" id="A0A1P8UK76"/>
<evidence type="ECO:0000313" key="1">
    <source>
        <dbReference type="EMBL" id="APZ44239.1"/>
    </source>
</evidence>
<gene>
    <name evidence="1" type="ORF">BW247_15020</name>
</gene>
<evidence type="ECO:0000313" key="2">
    <source>
        <dbReference type="Proteomes" id="UP000243807"/>
    </source>
</evidence>
<dbReference type="RefSeq" id="WP_076837861.1">
    <property type="nucleotide sequence ID" value="NZ_CP019434.1"/>
</dbReference>
<proteinExistence type="predicted"/>
<protein>
    <submittedName>
        <fullName evidence="1">Uncharacterized protein</fullName>
    </submittedName>
</protein>
<dbReference type="OrthoDB" id="6382292at2"/>
<keyword evidence="2" id="KW-1185">Reference proteome</keyword>
<dbReference type="STRING" id="1765967.BW247_15020"/>
<name>A0A1P8UK76_9GAMM</name>
<dbReference type="KEGG" id="afy:BW247_15020"/>
<dbReference type="EMBL" id="CP019434">
    <property type="protein sequence ID" value="APZ44239.1"/>
    <property type="molecule type" value="Genomic_DNA"/>
</dbReference>